<evidence type="ECO:0000256" key="1">
    <source>
        <dbReference type="ARBA" id="ARBA00022729"/>
    </source>
</evidence>
<evidence type="ECO:0000256" key="2">
    <source>
        <dbReference type="SAM" id="SignalP"/>
    </source>
</evidence>
<evidence type="ECO:0000313" key="4">
    <source>
        <dbReference type="EMBL" id="KAJ8657080.1"/>
    </source>
</evidence>
<dbReference type="AlphaFoldDB" id="A0AAD7XWH9"/>
<dbReference type="Pfam" id="PF10342">
    <property type="entry name" value="Kre9_KNH"/>
    <property type="match status" value="1"/>
</dbReference>
<dbReference type="InterPro" id="IPR052982">
    <property type="entry name" value="SRP1/TIP1-like"/>
</dbReference>
<comment type="caution">
    <text evidence="4">The sequence shown here is derived from an EMBL/GenBank/DDBJ whole genome shotgun (WGS) entry which is preliminary data.</text>
</comment>
<keyword evidence="5" id="KW-1185">Reference proteome</keyword>
<sequence length="184" mass="18844">MKLVSLLSLAAFVCSGAVAQQQPGQSAGIAITAPALGTVWTAGKTEVVSWTVQDSTVSNIDSVELRNGGSTNLQLVGQVGSKIPISGGQWEWDIPVDTKTDASYVLVFTSSKGSTYSPYFTIMAAPPGAKANFTSHKASSSASASGAEASSSEHSSASQDLAIQQTTMMLGLGASLVAAFFFSI</sequence>
<feature type="chain" id="PRO_5042039930" description="Yeast cell wall synthesis Kre9/Knh1-like N-terminal domain-containing protein" evidence="2">
    <location>
        <begin position="20"/>
        <end position="184"/>
    </location>
</feature>
<dbReference type="RefSeq" id="XP_058341993.1">
    <property type="nucleotide sequence ID" value="XM_058487178.1"/>
</dbReference>
<feature type="signal peptide" evidence="2">
    <location>
        <begin position="1"/>
        <end position="19"/>
    </location>
</feature>
<dbReference type="PANTHER" id="PTHR40633">
    <property type="entry name" value="MATRIX PROTEIN, PUTATIVE (AFU_ORTHOLOGUE AFUA_8G05410)-RELATED"/>
    <property type="match status" value="1"/>
</dbReference>
<name>A0AAD7XWH9_9FUNG</name>
<protein>
    <recommendedName>
        <fullName evidence="3">Yeast cell wall synthesis Kre9/Knh1-like N-terminal domain-containing protein</fullName>
    </recommendedName>
</protein>
<keyword evidence="1 2" id="KW-0732">Signal</keyword>
<accession>A0AAD7XWH9</accession>
<evidence type="ECO:0000259" key="3">
    <source>
        <dbReference type="Pfam" id="PF10342"/>
    </source>
</evidence>
<feature type="domain" description="Yeast cell wall synthesis Kre9/Knh1-like N-terminal" evidence="3">
    <location>
        <begin position="34"/>
        <end position="122"/>
    </location>
</feature>
<dbReference type="Proteomes" id="UP001234581">
    <property type="component" value="Unassembled WGS sequence"/>
</dbReference>
<dbReference type="PANTHER" id="PTHR40633:SF1">
    <property type="entry name" value="GPI ANCHORED SERINE-THREONINE RICH PROTEIN (AFU_ORTHOLOGUE AFUA_1G03630)"/>
    <property type="match status" value="1"/>
</dbReference>
<organism evidence="4 5">
    <name type="scientific">Lichtheimia ornata</name>
    <dbReference type="NCBI Taxonomy" id="688661"/>
    <lineage>
        <taxon>Eukaryota</taxon>
        <taxon>Fungi</taxon>
        <taxon>Fungi incertae sedis</taxon>
        <taxon>Mucoromycota</taxon>
        <taxon>Mucoromycotina</taxon>
        <taxon>Mucoromycetes</taxon>
        <taxon>Mucorales</taxon>
        <taxon>Lichtheimiaceae</taxon>
        <taxon>Lichtheimia</taxon>
    </lineage>
</organism>
<gene>
    <name evidence="4" type="ORF">O0I10_007160</name>
</gene>
<reference evidence="4 5" key="1">
    <citation type="submission" date="2023-03" db="EMBL/GenBank/DDBJ databases">
        <title>Genome sequence of Lichtheimia ornata CBS 291.66.</title>
        <authorList>
            <person name="Mohabir J.T."/>
            <person name="Shea T.P."/>
            <person name="Kurbessoian T."/>
            <person name="Berby B."/>
            <person name="Fontaine J."/>
            <person name="Livny J."/>
            <person name="Gnirke A."/>
            <person name="Stajich J.E."/>
            <person name="Cuomo C.A."/>
        </authorList>
    </citation>
    <scope>NUCLEOTIDE SEQUENCE [LARGE SCALE GENOMIC DNA]</scope>
    <source>
        <strain evidence="4">CBS 291.66</strain>
    </source>
</reference>
<evidence type="ECO:0000313" key="5">
    <source>
        <dbReference type="Proteomes" id="UP001234581"/>
    </source>
</evidence>
<dbReference type="InterPro" id="IPR018466">
    <property type="entry name" value="Kre9/Knh1-like_N"/>
</dbReference>
<proteinExistence type="predicted"/>
<dbReference type="GeneID" id="83214569"/>
<dbReference type="EMBL" id="JARTCD010000034">
    <property type="protein sequence ID" value="KAJ8657080.1"/>
    <property type="molecule type" value="Genomic_DNA"/>
</dbReference>